<accession>A0A1V6R8Z0</accession>
<organism evidence="1 2">
    <name type="scientific">Penicillium solitum</name>
    <dbReference type="NCBI Taxonomy" id="60172"/>
    <lineage>
        <taxon>Eukaryota</taxon>
        <taxon>Fungi</taxon>
        <taxon>Dikarya</taxon>
        <taxon>Ascomycota</taxon>
        <taxon>Pezizomycotina</taxon>
        <taxon>Eurotiomycetes</taxon>
        <taxon>Eurotiomycetidae</taxon>
        <taxon>Eurotiales</taxon>
        <taxon>Aspergillaceae</taxon>
        <taxon>Penicillium</taxon>
    </lineage>
</organism>
<keyword evidence="2" id="KW-1185">Reference proteome</keyword>
<sequence length="341" mass="38488">MSQRMYDFHGDDQAYIAFLECQLASVQWAGFVDFPAASGEHTVQGAPSTNSIQFVQYTPEGSRARSVKSERGDPPWKRQLDSFISALPTEKTWGEARKKAGIDTPVKNQLAVRLMLGHTNHTTFRSVRKTSTISGAITSQDHDLVWRGYQYAQFIDRCAGDLSFKTSVVSFQHLIFVSYCAVLMQVGVPKEKTNKMMRRYIDRNNDDSTLEGYRRGVVWINRCIAALLANGWGHRSWEIFLLEKRSLAQFARFAAYDARSYEQLVQRLQKANIPLQEDGWTPYCIPCIVQCLAGNNIELWRICHILGYGPLQESPVRSLASGFIDSFKQLAGEPAEQSVGA</sequence>
<evidence type="ECO:0000313" key="1">
    <source>
        <dbReference type="EMBL" id="OQD97676.1"/>
    </source>
</evidence>
<dbReference type="EMBL" id="MDYO01000011">
    <property type="protein sequence ID" value="OQD97676.1"/>
    <property type="molecule type" value="Genomic_DNA"/>
</dbReference>
<reference evidence="2" key="1">
    <citation type="journal article" date="2017" name="Nat. Microbiol.">
        <title>Global analysis of biosynthetic gene clusters reveals vast potential of secondary metabolite production in Penicillium species.</title>
        <authorList>
            <person name="Nielsen J.C."/>
            <person name="Grijseels S."/>
            <person name="Prigent S."/>
            <person name="Ji B."/>
            <person name="Dainat J."/>
            <person name="Nielsen K.F."/>
            <person name="Frisvad J.C."/>
            <person name="Workman M."/>
            <person name="Nielsen J."/>
        </authorList>
    </citation>
    <scope>NUCLEOTIDE SEQUENCE [LARGE SCALE GENOMIC DNA]</scope>
    <source>
        <strain evidence="2">IBT 29525</strain>
    </source>
</reference>
<name>A0A1V6R8Z0_9EURO</name>
<evidence type="ECO:0000313" key="2">
    <source>
        <dbReference type="Proteomes" id="UP000191612"/>
    </source>
</evidence>
<gene>
    <name evidence="1" type="ORF">PENSOL_c011G05384</name>
</gene>
<comment type="caution">
    <text evidence="1">The sequence shown here is derived from an EMBL/GenBank/DDBJ whole genome shotgun (WGS) entry which is preliminary data.</text>
</comment>
<dbReference type="STRING" id="60172.A0A1V6R8Z0"/>
<dbReference type="Proteomes" id="UP000191612">
    <property type="component" value="Unassembled WGS sequence"/>
</dbReference>
<protein>
    <submittedName>
        <fullName evidence="1">Uncharacterized protein</fullName>
    </submittedName>
</protein>
<dbReference type="AlphaFoldDB" id="A0A1V6R8Z0"/>
<proteinExistence type="predicted"/>